<dbReference type="EMBL" id="LAZR01041583">
    <property type="protein sequence ID" value="KKL11603.1"/>
    <property type="molecule type" value="Genomic_DNA"/>
</dbReference>
<gene>
    <name evidence="4" type="ORF">LCGC14_2544150</name>
</gene>
<dbReference type="InterPro" id="IPR000184">
    <property type="entry name" value="Bac_surfAg_D15"/>
</dbReference>
<feature type="domain" description="Bacterial surface antigen (D15)" evidence="3">
    <location>
        <begin position="196"/>
        <end position="375"/>
    </location>
</feature>
<reference evidence="4" key="1">
    <citation type="journal article" date="2015" name="Nature">
        <title>Complex archaea that bridge the gap between prokaryotes and eukaryotes.</title>
        <authorList>
            <person name="Spang A."/>
            <person name="Saw J.H."/>
            <person name="Jorgensen S.L."/>
            <person name="Zaremba-Niedzwiedzka K."/>
            <person name="Martijn J."/>
            <person name="Lind A.E."/>
            <person name="van Eijk R."/>
            <person name="Schleper C."/>
            <person name="Guy L."/>
            <person name="Ettema T.J."/>
        </authorList>
    </citation>
    <scope>NUCLEOTIDE SEQUENCE</scope>
</reference>
<dbReference type="Gene3D" id="2.40.160.50">
    <property type="entry name" value="membrane protein fhac: a member of the omp85/tpsb transporter family"/>
    <property type="match status" value="1"/>
</dbReference>
<dbReference type="AlphaFoldDB" id="A0A0F9DHW6"/>
<organism evidence="4">
    <name type="scientific">marine sediment metagenome</name>
    <dbReference type="NCBI Taxonomy" id="412755"/>
    <lineage>
        <taxon>unclassified sequences</taxon>
        <taxon>metagenomes</taxon>
        <taxon>ecological metagenomes</taxon>
    </lineage>
</organism>
<evidence type="ECO:0000256" key="2">
    <source>
        <dbReference type="ARBA" id="ARBA00023136"/>
    </source>
</evidence>
<comment type="caution">
    <text evidence="4">The sequence shown here is derived from an EMBL/GenBank/DDBJ whole genome shotgun (WGS) entry which is preliminary data.</text>
</comment>
<feature type="non-terminal residue" evidence="4">
    <location>
        <position position="377"/>
    </location>
</feature>
<evidence type="ECO:0000256" key="1">
    <source>
        <dbReference type="ARBA" id="ARBA00004370"/>
    </source>
</evidence>
<name>A0A0F9DHW6_9ZZZZ</name>
<dbReference type="NCBIfam" id="NF047779">
    <property type="entry name" value="Omp85_fam"/>
    <property type="match status" value="1"/>
</dbReference>
<sequence>MKKPVILLLLSVLFITTVLNAQEEEESSQDNVKTGFNLSGVPAVAYDSDIGFLYGIILNLYHYGDGTRYPKYNHSLYMEWSNTTKGSMKSILRYDSDRLLPGIRTSAEISYNTEQALDFYGFNGYQALYDANYRDDTHADYLSRLFYKMDRKMLLLRTDFTGDIIEDKLHWFAGFEFRNMQMDSVNTTKLNDGKDASKQLPYVDGGLYGNYANQWGIIPSDQINGGANTLLKVGIIYDTRDNEPNPMKGIWTEAQLIWSPSFLGSNSPSYGRFVLTHRQYFTIVPEDLNIAYRLSYQGKIGGQMPYYMLPFVFNSPPSWTRDGMGGSKTMRGILRNRVVGEDYFLANFEARWKFVYFQLFGQNFYLALSGFMDAGLQ</sequence>
<evidence type="ECO:0000313" key="4">
    <source>
        <dbReference type="EMBL" id="KKL11603.1"/>
    </source>
</evidence>
<accession>A0A0F9DHW6</accession>
<proteinExistence type="predicted"/>
<evidence type="ECO:0000259" key="3">
    <source>
        <dbReference type="Pfam" id="PF01103"/>
    </source>
</evidence>
<protein>
    <recommendedName>
        <fullName evidence="3">Bacterial surface antigen (D15) domain-containing protein</fullName>
    </recommendedName>
</protein>
<comment type="subcellular location">
    <subcellularLocation>
        <location evidence="1">Membrane</location>
    </subcellularLocation>
</comment>
<dbReference type="GO" id="GO:0019867">
    <property type="term" value="C:outer membrane"/>
    <property type="evidence" value="ECO:0007669"/>
    <property type="project" value="InterPro"/>
</dbReference>
<dbReference type="Pfam" id="PF01103">
    <property type="entry name" value="Omp85"/>
    <property type="match status" value="1"/>
</dbReference>
<keyword evidence="2" id="KW-0472">Membrane</keyword>